<protein>
    <submittedName>
        <fullName evidence="14">TonB-dependent receptor</fullName>
    </submittedName>
</protein>
<keyword evidence="2" id="KW-0813">Transport</keyword>
<keyword evidence="8 14" id="KW-0675">Receptor</keyword>
<evidence type="ECO:0000256" key="6">
    <source>
        <dbReference type="ARBA" id="ARBA00023077"/>
    </source>
</evidence>
<comment type="similarity">
    <text evidence="10">Belongs to the TonB-dependent receptor family.</text>
</comment>
<feature type="domain" description="TonB-dependent receptor-like beta-barrel" evidence="12">
    <location>
        <begin position="208"/>
        <end position="628"/>
    </location>
</feature>
<dbReference type="Pfam" id="PF00593">
    <property type="entry name" value="TonB_dep_Rec_b-barrel"/>
    <property type="match status" value="1"/>
</dbReference>
<evidence type="ECO:0000256" key="7">
    <source>
        <dbReference type="ARBA" id="ARBA00023136"/>
    </source>
</evidence>
<evidence type="ECO:0000256" key="11">
    <source>
        <dbReference type="SAM" id="Phobius"/>
    </source>
</evidence>
<dbReference type="GO" id="GO:0009279">
    <property type="term" value="C:cell outer membrane"/>
    <property type="evidence" value="ECO:0007669"/>
    <property type="project" value="UniProtKB-SubCell"/>
</dbReference>
<keyword evidence="7 10" id="KW-0472">Membrane</keyword>
<dbReference type="PANTHER" id="PTHR30069">
    <property type="entry name" value="TONB-DEPENDENT OUTER MEMBRANE RECEPTOR"/>
    <property type="match status" value="1"/>
</dbReference>
<evidence type="ECO:0000256" key="2">
    <source>
        <dbReference type="ARBA" id="ARBA00022448"/>
    </source>
</evidence>
<dbReference type="Gene3D" id="2.40.170.20">
    <property type="entry name" value="TonB-dependent receptor, beta-barrel domain"/>
    <property type="match status" value="1"/>
</dbReference>
<gene>
    <name evidence="14" type="ORF">H9779_03060</name>
</gene>
<evidence type="ECO:0000256" key="10">
    <source>
        <dbReference type="RuleBase" id="RU003357"/>
    </source>
</evidence>
<keyword evidence="4 11" id="KW-0812">Transmembrane</keyword>
<evidence type="ECO:0000313" key="14">
    <source>
        <dbReference type="EMBL" id="HJA98565.1"/>
    </source>
</evidence>
<dbReference type="GO" id="GO:0015344">
    <property type="term" value="F:siderophore uptake transmembrane transporter activity"/>
    <property type="evidence" value="ECO:0007669"/>
    <property type="project" value="TreeGrafter"/>
</dbReference>
<proteinExistence type="inferred from homology"/>
<keyword evidence="3" id="KW-1134">Transmembrane beta strand</keyword>
<keyword evidence="9" id="KW-0998">Cell outer membrane</keyword>
<evidence type="ECO:0000256" key="3">
    <source>
        <dbReference type="ARBA" id="ARBA00022452"/>
    </source>
</evidence>
<reference evidence="14" key="1">
    <citation type="journal article" date="2021" name="PeerJ">
        <title>Extensive microbial diversity within the chicken gut microbiome revealed by metagenomics and culture.</title>
        <authorList>
            <person name="Gilroy R."/>
            <person name="Ravi A."/>
            <person name="Getino M."/>
            <person name="Pursley I."/>
            <person name="Horton D.L."/>
            <person name="Alikhan N.F."/>
            <person name="Baker D."/>
            <person name="Gharbi K."/>
            <person name="Hall N."/>
            <person name="Watson M."/>
            <person name="Adriaenssens E.M."/>
            <person name="Foster-Nyarko E."/>
            <person name="Jarju S."/>
            <person name="Secka A."/>
            <person name="Antonio M."/>
            <person name="Oren A."/>
            <person name="Chaudhuri R.R."/>
            <person name="La Ragione R."/>
            <person name="Hildebrand F."/>
            <person name="Pallen M.J."/>
        </authorList>
    </citation>
    <scope>NUCLEOTIDE SEQUENCE</scope>
    <source>
        <strain evidence="14">CHK169-11906</strain>
    </source>
</reference>
<evidence type="ECO:0000256" key="9">
    <source>
        <dbReference type="ARBA" id="ARBA00023237"/>
    </source>
</evidence>
<evidence type="ECO:0000256" key="5">
    <source>
        <dbReference type="ARBA" id="ARBA00022729"/>
    </source>
</evidence>
<dbReference type="InterPro" id="IPR000531">
    <property type="entry name" value="Beta-barrel_TonB"/>
</dbReference>
<sequence>MEKIQFKRASRFRRWRRAGYGAFITLHRPVSIGVLSIAMTASFLSTTNTAYAQKSDSLQIYKELEIEAVEVEATKASPTRSAMSSVSVYNRNVGAAAPVQTLESALRLSPSIDLRERGGRGTQADIMIRGGSFDQTMVMLNGINFTDARTGHQSHSLPIDMDYVAGIDLIDGVSGVGAYAGAVNIRTQPLKPRYLRLEGVGGGDGYVYGNLSGGYSTGKFSLFGATSYRRSDGYIHNTGFDNYNAYLRMNYDSPRVGYFDFQAGYQNRAWGSNGFYSLAYPDQFEQTSTALGSLRWMKSIDRVTLNATASYRKNFDRFELIKGEPEKVPYNYHNTDNVGAEFWADLRWKGGTTSLGGDYTYNHIWSTVLGELVADSNGRYDHAKSRHVGNVWLRHVKRWRTFDAAGSAGVSFTPYGTSALWSLTGGYLPLDGLRLEVGAAQSMRLPTFTDLYYTTVNHISNPDLKPEHAITYRFAASYARERWDVSAVTYYRDGWNTIDWVRDPQEEVWRSLQITDLGTFGVEFTGHYRTPGFLRQVTLSYGYVDISKESGRLISRYALDYMRHKAVVSVEVAFLRNFTMVLTGAVYDRNGNYVDRDGQTRSYTPYFLLDGRLAWQKGIWKLFVDAMNITDTRYFDFGGLQMPGAWFSGGVAITIG</sequence>
<dbReference type="Pfam" id="PF07715">
    <property type="entry name" value="Plug"/>
    <property type="match status" value="1"/>
</dbReference>
<feature type="domain" description="TonB-dependent receptor plug" evidence="13">
    <location>
        <begin position="79"/>
        <end position="179"/>
    </location>
</feature>
<keyword evidence="6 10" id="KW-0798">TonB box</keyword>
<dbReference type="InterPro" id="IPR037066">
    <property type="entry name" value="Plug_dom_sf"/>
</dbReference>
<evidence type="ECO:0000256" key="8">
    <source>
        <dbReference type="ARBA" id="ARBA00023170"/>
    </source>
</evidence>
<reference evidence="14" key="2">
    <citation type="submission" date="2021-04" db="EMBL/GenBank/DDBJ databases">
        <authorList>
            <person name="Gilroy R."/>
        </authorList>
    </citation>
    <scope>NUCLEOTIDE SEQUENCE</scope>
    <source>
        <strain evidence="14">CHK169-11906</strain>
    </source>
</reference>
<evidence type="ECO:0000259" key="12">
    <source>
        <dbReference type="Pfam" id="PF00593"/>
    </source>
</evidence>
<comment type="caution">
    <text evidence="14">The sequence shown here is derived from an EMBL/GenBank/DDBJ whole genome shotgun (WGS) entry which is preliminary data.</text>
</comment>
<evidence type="ECO:0000256" key="1">
    <source>
        <dbReference type="ARBA" id="ARBA00004571"/>
    </source>
</evidence>
<accession>A0A9D2IB66</accession>
<dbReference type="AlphaFoldDB" id="A0A9D2IB66"/>
<keyword evidence="5" id="KW-0732">Signal</keyword>
<evidence type="ECO:0000256" key="4">
    <source>
        <dbReference type="ARBA" id="ARBA00022692"/>
    </source>
</evidence>
<dbReference type="InterPro" id="IPR039426">
    <property type="entry name" value="TonB-dep_rcpt-like"/>
</dbReference>
<dbReference type="Gene3D" id="2.170.130.10">
    <property type="entry name" value="TonB-dependent receptor, plug domain"/>
    <property type="match status" value="1"/>
</dbReference>
<feature type="transmembrane region" description="Helical" evidence="11">
    <location>
        <begin position="20"/>
        <end position="44"/>
    </location>
</feature>
<evidence type="ECO:0000259" key="13">
    <source>
        <dbReference type="Pfam" id="PF07715"/>
    </source>
</evidence>
<dbReference type="InterPro" id="IPR012910">
    <property type="entry name" value="Plug_dom"/>
</dbReference>
<dbReference type="GO" id="GO:0044718">
    <property type="term" value="P:siderophore transmembrane transport"/>
    <property type="evidence" value="ECO:0007669"/>
    <property type="project" value="TreeGrafter"/>
</dbReference>
<evidence type="ECO:0000313" key="15">
    <source>
        <dbReference type="Proteomes" id="UP000824259"/>
    </source>
</evidence>
<name>A0A9D2IB66_9BACT</name>
<dbReference type="InterPro" id="IPR036942">
    <property type="entry name" value="Beta-barrel_TonB_sf"/>
</dbReference>
<dbReference type="EMBL" id="DWYR01000009">
    <property type="protein sequence ID" value="HJA98565.1"/>
    <property type="molecule type" value="Genomic_DNA"/>
</dbReference>
<comment type="subcellular location">
    <subcellularLocation>
        <location evidence="1">Cell outer membrane</location>
        <topology evidence="1">Multi-pass membrane protein</topology>
    </subcellularLocation>
</comment>
<dbReference type="PANTHER" id="PTHR30069:SF29">
    <property type="entry name" value="HEMOGLOBIN AND HEMOGLOBIN-HAPTOGLOBIN-BINDING PROTEIN 1-RELATED"/>
    <property type="match status" value="1"/>
</dbReference>
<organism evidence="14 15">
    <name type="scientific">Candidatus Alistipes avicola</name>
    <dbReference type="NCBI Taxonomy" id="2838432"/>
    <lineage>
        <taxon>Bacteria</taxon>
        <taxon>Pseudomonadati</taxon>
        <taxon>Bacteroidota</taxon>
        <taxon>Bacteroidia</taxon>
        <taxon>Bacteroidales</taxon>
        <taxon>Rikenellaceae</taxon>
        <taxon>Alistipes</taxon>
    </lineage>
</organism>
<keyword evidence="11" id="KW-1133">Transmembrane helix</keyword>
<dbReference type="Proteomes" id="UP000824259">
    <property type="component" value="Unassembled WGS sequence"/>
</dbReference>
<dbReference type="SUPFAM" id="SSF56935">
    <property type="entry name" value="Porins"/>
    <property type="match status" value="1"/>
</dbReference>